<keyword evidence="4" id="KW-0819">tRNA processing</keyword>
<evidence type="ECO:0000313" key="8">
    <source>
        <dbReference type="EMBL" id="CCA76241.1"/>
    </source>
</evidence>
<gene>
    <name evidence="8" type="ORF">PIIN_10233</name>
</gene>
<evidence type="ECO:0000313" key="9">
    <source>
        <dbReference type="Proteomes" id="UP000007148"/>
    </source>
</evidence>
<dbReference type="InterPro" id="IPR004416">
    <property type="entry name" value="MnmG"/>
</dbReference>
<dbReference type="PRINTS" id="PR00411">
    <property type="entry name" value="PNDRDTASEI"/>
</dbReference>
<dbReference type="Gene3D" id="3.50.50.60">
    <property type="entry name" value="FAD/NAD(P)-binding domain"/>
    <property type="match status" value="2"/>
</dbReference>
<reference evidence="8 9" key="1">
    <citation type="journal article" date="2011" name="PLoS Pathog.">
        <title>Endophytic Life Strategies Decoded by Genome and Transcriptome Analyses of the Mutualistic Root Symbiont Piriformospora indica.</title>
        <authorList>
            <person name="Zuccaro A."/>
            <person name="Lahrmann U."/>
            <person name="Guldener U."/>
            <person name="Langen G."/>
            <person name="Pfiffi S."/>
            <person name="Biedenkopf D."/>
            <person name="Wong P."/>
            <person name="Samans B."/>
            <person name="Grimm C."/>
            <person name="Basiewicz M."/>
            <person name="Murat C."/>
            <person name="Martin F."/>
            <person name="Kogel K.H."/>
        </authorList>
    </citation>
    <scope>NUCLEOTIDE SEQUENCE [LARGE SCALE GENOMIC DNA]</scope>
    <source>
        <strain evidence="8 9">DSM 11827</strain>
    </source>
</reference>
<proteinExistence type="inferred from homology"/>
<dbReference type="FunCoup" id="G4TY48">
    <property type="interactions" value="447"/>
</dbReference>
<comment type="similarity">
    <text evidence="2">Belongs to the MnmG family.</text>
</comment>
<evidence type="ECO:0000259" key="7">
    <source>
        <dbReference type="SMART" id="SM01228"/>
    </source>
</evidence>
<keyword evidence="3" id="KW-0285">Flavoprotein</keyword>
<dbReference type="AlphaFoldDB" id="G4TY48"/>
<dbReference type="PANTHER" id="PTHR11806">
    <property type="entry name" value="GLUCOSE INHIBITED DIVISION PROTEIN A"/>
    <property type="match status" value="1"/>
</dbReference>
<dbReference type="FunFam" id="3.50.50.60:FF:000002">
    <property type="entry name" value="tRNA uridine 5-carboxymethylaminomethyl modification enzyme MnmG"/>
    <property type="match status" value="1"/>
</dbReference>
<evidence type="ECO:0000256" key="3">
    <source>
        <dbReference type="ARBA" id="ARBA00022630"/>
    </source>
</evidence>
<dbReference type="STRING" id="1109443.G4TY48"/>
<dbReference type="eggNOG" id="KOG2311">
    <property type="taxonomic scope" value="Eukaryota"/>
</dbReference>
<dbReference type="InterPro" id="IPR040131">
    <property type="entry name" value="MnmG_N"/>
</dbReference>
<evidence type="ECO:0000256" key="6">
    <source>
        <dbReference type="ARBA" id="ARBA00054993"/>
    </source>
</evidence>
<comment type="caution">
    <text evidence="8">The sequence shown here is derived from an EMBL/GenBank/DDBJ whole genome shotgun (WGS) entry which is preliminary data.</text>
</comment>
<dbReference type="HOGENOM" id="CLU_007831_2_2_1"/>
<dbReference type="Proteomes" id="UP000007148">
    <property type="component" value="Unassembled WGS sequence"/>
</dbReference>
<dbReference type="InterPro" id="IPR026904">
    <property type="entry name" value="MnmG_C"/>
</dbReference>
<dbReference type="NCBIfam" id="TIGR00136">
    <property type="entry name" value="mnmG_gidA"/>
    <property type="match status" value="1"/>
</dbReference>
<dbReference type="InterPro" id="IPR047001">
    <property type="entry name" value="MnmG_C_subdom"/>
</dbReference>
<dbReference type="HAMAP" id="MF_00129">
    <property type="entry name" value="MnmG_GidA"/>
    <property type="match status" value="1"/>
</dbReference>
<evidence type="ECO:0000256" key="1">
    <source>
        <dbReference type="ARBA" id="ARBA00001974"/>
    </source>
</evidence>
<dbReference type="InterPro" id="IPR044920">
    <property type="entry name" value="MnmG_C_subdom_sf"/>
</dbReference>
<dbReference type="GO" id="GO:0030488">
    <property type="term" value="P:tRNA methylation"/>
    <property type="evidence" value="ECO:0007669"/>
    <property type="project" value="TreeGrafter"/>
</dbReference>
<sequence length="667" mass="73433">MRRFIISSGRIYSLFNKHCQEKYSIPSKARGFATNSGPKLDYDVCVIGAGHAGIEASAAAARLGARTLLLTQRLDTIGEMSCNPSIGGVGKGTLVREVDALGGLMGQIADLAGVQFTMLNRSKGPAVWGPRAQIDRKLYKLHMQSALKNYPNLSLMAGTVHDLVLAEPSLDESERPRVAGVKLESGEVVSCSQVVICTGTFLAGEIHIGLRSFPAGRMGDRESPPAGLSSTLNKAGFKLGRLKTGTPARLAKDTINFTGMTRQDGEIDPWPFSFITDEVANKSNQIPCHLTRTTATTRQVVLANLHRSIHIRETVKGPRYCPSLEAKILRFKDKESHLVWLEPEGYDSDLIYPNGISNSLPEDAQEAMIKTIPGLEGAKIVKPAYGVEYDCVDPRELNPTLETKRITGLFLAGQINGTTGYEEAAAQGILAGLNAGLAAQRKHPLILSRSDGYLGVMIDDLISKGVEEPYRMFTSRAEYRLTIPRKAGAISDERWKIYEWTKGEMLRVRDVLQATTKTPQGWASQGIACNHDGVWRSAYDLLQMPNCPMEKIMSSIPGLEGVDRRILTRIWIEAVYHFYLKRQRTDVEVFERDESVELADNVDYASIHGLSSEVKERLQRMKPRTIGAAKRMEGMTPASLLVLLHYVKRKPRIGDSVDGAASLIRQA</sequence>
<dbReference type="InterPro" id="IPR049312">
    <property type="entry name" value="GIDA_C_N"/>
</dbReference>
<dbReference type="InterPro" id="IPR020595">
    <property type="entry name" value="MnmG-rel_CS"/>
</dbReference>
<organism evidence="8 9">
    <name type="scientific">Serendipita indica (strain DSM 11827)</name>
    <name type="common">Root endophyte fungus</name>
    <name type="synonym">Piriformospora indica</name>
    <dbReference type="NCBI Taxonomy" id="1109443"/>
    <lineage>
        <taxon>Eukaryota</taxon>
        <taxon>Fungi</taxon>
        <taxon>Dikarya</taxon>
        <taxon>Basidiomycota</taxon>
        <taxon>Agaricomycotina</taxon>
        <taxon>Agaricomycetes</taxon>
        <taxon>Sebacinales</taxon>
        <taxon>Serendipitaceae</taxon>
        <taxon>Serendipita</taxon>
    </lineage>
</organism>
<dbReference type="InterPro" id="IPR002218">
    <property type="entry name" value="MnmG-rel"/>
</dbReference>
<dbReference type="InParanoid" id="G4TY48"/>
<comment type="function">
    <text evidence="6">Component of the MSS1-MTO1 complex that catalyzes the 5-carboxymethylaminomethyluridine (cmnm(5)U) modification at the 34th wobble position (U34) of mitochondrial tRNAs.</text>
</comment>
<evidence type="ECO:0000256" key="2">
    <source>
        <dbReference type="ARBA" id="ARBA00007653"/>
    </source>
</evidence>
<feature type="domain" description="tRNA uridine 5-carboxymethylaminomethyl modification enzyme C-terminal subdomain" evidence="7">
    <location>
        <begin position="574"/>
        <end position="645"/>
    </location>
</feature>
<comment type="cofactor">
    <cofactor evidence="1">
        <name>FAD</name>
        <dbReference type="ChEBI" id="CHEBI:57692"/>
    </cofactor>
</comment>
<dbReference type="Pfam" id="PF21680">
    <property type="entry name" value="GIDA_C_1st"/>
    <property type="match status" value="1"/>
</dbReference>
<evidence type="ECO:0000256" key="5">
    <source>
        <dbReference type="ARBA" id="ARBA00022827"/>
    </source>
</evidence>
<dbReference type="OMA" id="CNPAMGG"/>
<dbReference type="EMBL" id="CAFZ01000663">
    <property type="protein sequence ID" value="CCA76241.1"/>
    <property type="molecule type" value="Genomic_DNA"/>
</dbReference>
<dbReference type="FunFam" id="3.50.50.60:FF:000145">
    <property type="entry name" value="tRNA uridine 5-carboxymethylaminomethyl modification enzyme"/>
    <property type="match status" value="1"/>
</dbReference>
<dbReference type="OrthoDB" id="3329at2759"/>
<protein>
    <submittedName>
        <fullName evidence="8">Probable MTO1 protein</fullName>
    </submittedName>
</protein>
<dbReference type="GO" id="GO:0050660">
    <property type="term" value="F:flavin adenine dinucleotide binding"/>
    <property type="evidence" value="ECO:0007669"/>
    <property type="project" value="InterPro"/>
</dbReference>
<dbReference type="PROSITE" id="PS01280">
    <property type="entry name" value="GIDA_1"/>
    <property type="match status" value="1"/>
</dbReference>
<dbReference type="Gene3D" id="1.10.150.570">
    <property type="entry name" value="GidA associated domain, C-terminal subdomain"/>
    <property type="match status" value="1"/>
</dbReference>
<dbReference type="Pfam" id="PF01134">
    <property type="entry name" value="GIDA"/>
    <property type="match status" value="1"/>
</dbReference>
<name>G4TY48_SERID</name>
<dbReference type="Pfam" id="PF13932">
    <property type="entry name" value="SAM_GIDA_C"/>
    <property type="match status" value="1"/>
</dbReference>
<dbReference type="GO" id="GO:0070899">
    <property type="term" value="P:mitochondrial tRNA wobble uridine modification"/>
    <property type="evidence" value="ECO:0007669"/>
    <property type="project" value="UniProtKB-ARBA"/>
</dbReference>
<keyword evidence="5" id="KW-0274">FAD</keyword>
<dbReference type="SUPFAM" id="SSF51905">
    <property type="entry name" value="FAD/NAD(P)-binding domain"/>
    <property type="match status" value="1"/>
</dbReference>
<dbReference type="FunFam" id="1.10.150.570:FF:000001">
    <property type="entry name" value="tRNA uridine 5-carboxymethylaminomethyl modification enzyme MnmG"/>
    <property type="match status" value="1"/>
</dbReference>
<keyword evidence="9" id="KW-1185">Reference proteome</keyword>
<dbReference type="InterPro" id="IPR036188">
    <property type="entry name" value="FAD/NAD-bd_sf"/>
</dbReference>
<evidence type="ECO:0000256" key="4">
    <source>
        <dbReference type="ARBA" id="ARBA00022694"/>
    </source>
</evidence>
<dbReference type="GO" id="GO:0005739">
    <property type="term" value="C:mitochondrion"/>
    <property type="evidence" value="ECO:0007669"/>
    <property type="project" value="GOC"/>
</dbReference>
<dbReference type="PROSITE" id="PS01281">
    <property type="entry name" value="GIDA_2"/>
    <property type="match status" value="1"/>
</dbReference>
<accession>G4TY48</accession>
<dbReference type="SMART" id="SM01228">
    <property type="entry name" value="GIDA_assoc_3"/>
    <property type="match status" value="1"/>
</dbReference>
<dbReference type="PANTHER" id="PTHR11806:SF0">
    <property type="entry name" value="PROTEIN MTO1 HOMOLOG, MITOCHONDRIAL"/>
    <property type="match status" value="1"/>
</dbReference>